<sequence>MNNKRQLSPEDQLKVDGFLQRGVNSVERKPFKPLKLLAILLIMVTGLSVFSLLLARAAGL</sequence>
<dbReference type="Proteomes" id="UP001069090">
    <property type="component" value="Unassembled WGS sequence"/>
</dbReference>
<keyword evidence="1" id="KW-0472">Membrane</keyword>
<accession>A0A9J6RLE0</accession>
<reference evidence="2 3" key="1">
    <citation type="submission" date="2022-12" db="EMBL/GenBank/DDBJ databases">
        <title>Dasania phycosphaerae sp. nov., isolated from particulate material of the south coast of Korea.</title>
        <authorList>
            <person name="Jiang Y."/>
        </authorList>
    </citation>
    <scope>NUCLEOTIDE SEQUENCE [LARGE SCALE GENOMIC DNA]</scope>
    <source>
        <strain evidence="2 3">GY-19</strain>
    </source>
</reference>
<comment type="caution">
    <text evidence="2">The sequence shown here is derived from an EMBL/GenBank/DDBJ whole genome shotgun (WGS) entry which is preliminary data.</text>
</comment>
<feature type="transmembrane region" description="Helical" evidence="1">
    <location>
        <begin position="36"/>
        <end position="58"/>
    </location>
</feature>
<evidence type="ECO:0000313" key="2">
    <source>
        <dbReference type="EMBL" id="MCZ0864821.1"/>
    </source>
</evidence>
<dbReference type="RefSeq" id="WP_258330974.1">
    <property type="nucleotide sequence ID" value="NZ_JAPTGG010000004.1"/>
</dbReference>
<dbReference type="AlphaFoldDB" id="A0A9J6RLE0"/>
<keyword evidence="3" id="KW-1185">Reference proteome</keyword>
<proteinExistence type="predicted"/>
<dbReference type="Pfam" id="PF11293">
    <property type="entry name" value="DUF3094"/>
    <property type="match status" value="1"/>
</dbReference>
<keyword evidence="1" id="KW-1133">Transmembrane helix</keyword>
<protein>
    <submittedName>
        <fullName evidence="2">DUF3094 domain-containing protein</fullName>
    </submittedName>
</protein>
<gene>
    <name evidence="2" type="ORF">O0V09_06390</name>
</gene>
<keyword evidence="1" id="KW-0812">Transmembrane</keyword>
<dbReference type="EMBL" id="JAPTGG010000004">
    <property type="protein sequence ID" value="MCZ0864821.1"/>
    <property type="molecule type" value="Genomic_DNA"/>
</dbReference>
<evidence type="ECO:0000256" key="1">
    <source>
        <dbReference type="SAM" id="Phobius"/>
    </source>
</evidence>
<name>A0A9J6RLE0_9GAMM</name>
<organism evidence="2 3">
    <name type="scientific">Dasania phycosphaerae</name>
    <dbReference type="NCBI Taxonomy" id="2950436"/>
    <lineage>
        <taxon>Bacteria</taxon>
        <taxon>Pseudomonadati</taxon>
        <taxon>Pseudomonadota</taxon>
        <taxon>Gammaproteobacteria</taxon>
        <taxon>Cellvibrionales</taxon>
        <taxon>Spongiibacteraceae</taxon>
        <taxon>Dasania</taxon>
    </lineage>
</organism>
<evidence type="ECO:0000313" key="3">
    <source>
        <dbReference type="Proteomes" id="UP001069090"/>
    </source>
</evidence>
<dbReference type="InterPro" id="IPR021444">
    <property type="entry name" value="DUF3094"/>
</dbReference>